<sequence length="131" mass="15391">MNIKLHNFHIFLKSLSNALFKRISIFKEEVINGYSFEESSHQIDVSLMNLCLCLKQADVFLTRERERERERNLVITMGWGTEISIVVTEYCYNRRIVEFETFNGFIYLVPHSEVKRRFGGVPVIVIISKIS</sequence>
<gene>
    <name evidence="1" type="ORF">T4D_11235</name>
</gene>
<dbReference type="AlphaFoldDB" id="A0A0V1G522"/>
<protein>
    <submittedName>
        <fullName evidence="1">Uncharacterized protein</fullName>
    </submittedName>
</protein>
<proteinExistence type="predicted"/>
<name>A0A0V1G522_TRIPS</name>
<accession>A0A0V1G522</accession>
<organism evidence="1 2">
    <name type="scientific">Trichinella pseudospiralis</name>
    <name type="common">Parasitic roundworm</name>
    <dbReference type="NCBI Taxonomy" id="6337"/>
    <lineage>
        <taxon>Eukaryota</taxon>
        <taxon>Metazoa</taxon>
        <taxon>Ecdysozoa</taxon>
        <taxon>Nematoda</taxon>
        <taxon>Enoplea</taxon>
        <taxon>Dorylaimia</taxon>
        <taxon>Trichinellida</taxon>
        <taxon>Trichinellidae</taxon>
        <taxon>Trichinella</taxon>
    </lineage>
</organism>
<comment type="caution">
    <text evidence="1">The sequence shown here is derived from an EMBL/GenBank/DDBJ whole genome shotgun (WGS) entry which is preliminary data.</text>
</comment>
<evidence type="ECO:0000313" key="1">
    <source>
        <dbReference type="EMBL" id="KRY93339.1"/>
    </source>
</evidence>
<dbReference type="Proteomes" id="UP000054995">
    <property type="component" value="Unassembled WGS sequence"/>
</dbReference>
<evidence type="ECO:0000313" key="2">
    <source>
        <dbReference type="Proteomes" id="UP000054995"/>
    </source>
</evidence>
<keyword evidence="2" id="KW-1185">Reference proteome</keyword>
<dbReference type="EMBL" id="JYDT01000003">
    <property type="protein sequence ID" value="KRY93339.1"/>
    <property type="molecule type" value="Genomic_DNA"/>
</dbReference>
<reference evidence="1 2" key="1">
    <citation type="submission" date="2015-01" db="EMBL/GenBank/DDBJ databases">
        <title>Evolution of Trichinella species and genotypes.</title>
        <authorList>
            <person name="Korhonen P.K."/>
            <person name="Edoardo P."/>
            <person name="Giuseppe L.R."/>
            <person name="Gasser R.B."/>
        </authorList>
    </citation>
    <scope>NUCLEOTIDE SEQUENCE [LARGE SCALE GENOMIC DNA]</scope>
    <source>
        <strain evidence="1">ISS470</strain>
    </source>
</reference>